<dbReference type="AlphaFoldDB" id="A0A3M9N6P3"/>
<evidence type="ECO:0000256" key="6">
    <source>
        <dbReference type="PROSITE-ProRule" id="PRU00169"/>
    </source>
</evidence>
<organism evidence="10 11">
    <name type="scientific">Rufibacter immobilis</name>
    <dbReference type="NCBI Taxonomy" id="1348778"/>
    <lineage>
        <taxon>Bacteria</taxon>
        <taxon>Pseudomonadati</taxon>
        <taxon>Bacteroidota</taxon>
        <taxon>Cytophagia</taxon>
        <taxon>Cytophagales</taxon>
        <taxon>Hymenobacteraceae</taxon>
        <taxon>Rufibacter</taxon>
    </lineage>
</organism>
<dbReference type="Proteomes" id="UP000271010">
    <property type="component" value="Unassembled WGS sequence"/>
</dbReference>
<dbReference type="InterPro" id="IPR004358">
    <property type="entry name" value="Sig_transdc_His_kin-like_C"/>
</dbReference>
<evidence type="ECO:0000256" key="1">
    <source>
        <dbReference type="ARBA" id="ARBA00000085"/>
    </source>
</evidence>
<dbReference type="InterPro" id="IPR003661">
    <property type="entry name" value="HisK_dim/P_dom"/>
</dbReference>
<dbReference type="OrthoDB" id="9797097at2"/>
<evidence type="ECO:0000259" key="7">
    <source>
        <dbReference type="PROSITE" id="PS50109"/>
    </source>
</evidence>
<proteinExistence type="predicted"/>
<keyword evidence="11" id="KW-1185">Reference proteome</keyword>
<dbReference type="Gene3D" id="3.30.450.20">
    <property type="entry name" value="PAS domain"/>
    <property type="match status" value="1"/>
</dbReference>
<dbReference type="FunFam" id="3.30.565.10:FF:000078">
    <property type="entry name" value="Two-component sensor histidine kinase"/>
    <property type="match status" value="1"/>
</dbReference>
<evidence type="ECO:0000313" key="11">
    <source>
        <dbReference type="Proteomes" id="UP000271010"/>
    </source>
</evidence>
<evidence type="ECO:0000256" key="2">
    <source>
        <dbReference type="ARBA" id="ARBA00012438"/>
    </source>
</evidence>
<dbReference type="InterPro" id="IPR036097">
    <property type="entry name" value="HisK_dim/P_sf"/>
</dbReference>
<evidence type="ECO:0000256" key="4">
    <source>
        <dbReference type="ARBA" id="ARBA00022679"/>
    </source>
</evidence>
<dbReference type="InterPro" id="IPR011006">
    <property type="entry name" value="CheY-like_superfamily"/>
</dbReference>
<protein>
    <recommendedName>
        <fullName evidence="2">histidine kinase</fullName>
        <ecNumber evidence="2">2.7.13.3</ecNumber>
    </recommendedName>
</protein>
<dbReference type="SMART" id="SM00387">
    <property type="entry name" value="HATPase_c"/>
    <property type="match status" value="1"/>
</dbReference>
<dbReference type="InterPro" id="IPR001789">
    <property type="entry name" value="Sig_transdc_resp-reg_receiver"/>
</dbReference>
<dbReference type="PRINTS" id="PR00344">
    <property type="entry name" value="BCTRLSENSOR"/>
</dbReference>
<dbReference type="GO" id="GO:0000155">
    <property type="term" value="F:phosphorelay sensor kinase activity"/>
    <property type="evidence" value="ECO:0007669"/>
    <property type="project" value="InterPro"/>
</dbReference>
<evidence type="ECO:0000313" key="10">
    <source>
        <dbReference type="EMBL" id="RNI32967.1"/>
    </source>
</evidence>
<dbReference type="Pfam" id="PF00512">
    <property type="entry name" value="HisKA"/>
    <property type="match status" value="1"/>
</dbReference>
<dbReference type="InterPro" id="IPR000700">
    <property type="entry name" value="PAS-assoc_C"/>
</dbReference>
<comment type="caution">
    <text evidence="10">The sequence shown here is derived from an EMBL/GenBank/DDBJ whole genome shotgun (WGS) entry which is preliminary data.</text>
</comment>
<dbReference type="EC" id="2.7.13.3" evidence="2"/>
<evidence type="ECO:0000259" key="8">
    <source>
        <dbReference type="PROSITE" id="PS50110"/>
    </source>
</evidence>
<dbReference type="PROSITE" id="PS50110">
    <property type="entry name" value="RESPONSE_REGULATORY"/>
    <property type="match status" value="1"/>
</dbReference>
<feature type="domain" description="PAC" evidence="9">
    <location>
        <begin position="183"/>
        <end position="234"/>
    </location>
</feature>
<dbReference type="InterPro" id="IPR036890">
    <property type="entry name" value="HATPase_C_sf"/>
</dbReference>
<dbReference type="Gene3D" id="3.40.50.2300">
    <property type="match status" value="1"/>
</dbReference>
<dbReference type="CDD" id="cd00082">
    <property type="entry name" value="HisKA"/>
    <property type="match status" value="1"/>
</dbReference>
<name>A0A3M9N6P3_9BACT</name>
<keyword evidence="4" id="KW-0808">Transferase</keyword>
<dbReference type="PANTHER" id="PTHR43047">
    <property type="entry name" value="TWO-COMPONENT HISTIDINE PROTEIN KINASE"/>
    <property type="match status" value="1"/>
</dbReference>
<dbReference type="SUPFAM" id="SSF52172">
    <property type="entry name" value="CheY-like"/>
    <property type="match status" value="1"/>
</dbReference>
<dbReference type="CDD" id="cd17546">
    <property type="entry name" value="REC_hyHK_CKI1_RcsC-like"/>
    <property type="match status" value="1"/>
</dbReference>
<dbReference type="Pfam" id="PF02518">
    <property type="entry name" value="HATPase_c"/>
    <property type="match status" value="1"/>
</dbReference>
<keyword evidence="3 6" id="KW-0597">Phosphoprotein</keyword>
<comment type="catalytic activity">
    <reaction evidence="1">
        <text>ATP + protein L-histidine = ADP + protein N-phospho-L-histidine.</text>
        <dbReference type="EC" id="2.7.13.3"/>
    </reaction>
</comment>
<dbReference type="Pfam" id="PF00072">
    <property type="entry name" value="Response_reg"/>
    <property type="match status" value="1"/>
</dbReference>
<accession>A0A3M9N6P3</accession>
<sequence length="623" mass="69509">MEKSVLPPDYRSTPLLASMVVQMKQWLTYQFCQLQKGSLKELFFHTPVPHYLLPEETGTQDLNFYSSVPKERTHSPSHKYTPVDMPGGLLAGNWGLISPIGTAHIPAQPIGLWQLTADLLKAGSWEYNVQTDHFLSTDNLPSLFKAPSKSFNSFSTIINLLREEDQKSLREHWELAVAYGATFDQTVRLADHTATEVWLQMKAKPVFKDTALLKVVGTVQDVSEHVHQEQQLIRAKTSAEEATRAKTEFVSLISHEIRTPINAIIGLTHLLLQEEKAGQENRNLQSINFSAQSLLSLINNTLEYSRIDMGKVELEQVNFNLKDLLKNIYQSLALRAAEKQLAFDLILDPHLPQEITGDSARLTQIINNLTSNALKFTKQGRVSISAEVLYQSDKDCVLQFAISDTGIGIHPDQQEQIFENFVQANASIHRHYGGTGLGLAITKQLVELQKGTVKVESTPGKGSVFTVKLRYLKEQAPAVKAVPATAQAQDPNSLKEARVLVVEDNEFNQMVVSQLLAGWQATAELAENGLVALEKLKDKAYDIILMDLHMPFMNGYDAMAEIRKLGLKIPIVALTATVGQEEKLRIAAVGANDYLAKPFSPQQLYQKLSKHLQLLEEKTVVMV</sequence>
<dbReference type="PROSITE" id="PS50109">
    <property type="entry name" value="HIS_KIN"/>
    <property type="match status" value="1"/>
</dbReference>
<dbReference type="SMART" id="SM00388">
    <property type="entry name" value="HisKA"/>
    <property type="match status" value="1"/>
</dbReference>
<dbReference type="Gene3D" id="3.30.565.10">
    <property type="entry name" value="Histidine kinase-like ATPase, C-terminal domain"/>
    <property type="match status" value="1"/>
</dbReference>
<evidence type="ECO:0000259" key="9">
    <source>
        <dbReference type="PROSITE" id="PS50113"/>
    </source>
</evidence>
<dbReference type="InterPro" id="IPR003594">
    <property type="entry name" value="HATPase_dom"/>
</dbReference>
<dbReference type="Gene3D" id="1.10.287.130">
    <property type="match status" value="1"/>
</dbReference>
<reference evidence="10 11" key="1">
    <citation type="submission" date="2018-11" db="EMBL/GenBank/DDBJ databases">
        <title>Rufibacter latericius sp. nov., isolated from water in Baiyang Lake.</title>
        <authorList>
            <person name="Yang Y."/>
        </authorList>
    </citation>
    <scope>NUCLEOTIDE SEQUENCE [LARGE SCALE GENOMIC DNA]</scope>
    <source>
        <strain evidence="10 11">MCC P1</strain>
    </source>
</reference>
<dbReference type="InterPro" id="IPR035965">
    <property type="entry name" value="PAS-like_dom_sf"/>
</dbReference>
<dbReference type="SMART" id="SM00448">
    <property type="entry name" value="REC"/>
    <property type="match status" value="1"/>
</dbReference>
<dbReference type="SUPFAM" id="SSF55785">
    <property type="entry name" value="PYP-like sensor domain (PAS domain)"/>
    <property type="match status" value="1"/>
</dbReference>
<feature type="modified residue" description="4-aspartylphosphate" evidence="6">
    <location>
        <position position="547"/>
    </location>
</feature>
<dbReference type="PROSITE" id="PS50113">
    <property type="entry name" value="PAC"/>
    <property type="match status" value="1"/>
</dbReference>
<feature type="domain" description="Response regulatory" evidence="8">
    <location>
        <begin position="498"/>
        <end position="612"/>
    </location>
</feature>
<dbReference type="EMBL" id="RJJE01000001">
    <property type="protein sequence ID" value="RNI32967.1"/>
    <property type="molecule type" value="Genomic_DNA"/>
</dbReference>
<feature type="domain" description="Histidine kinase" evidence="7">
    <location>
        <begin position="252"/>
        <end position="473"/>
    </location>
</feature>
<keyword evidence="5" id="KW-0418">Kinase</keyword>
<evidence type="ECO:0000256" key="3">
    <source>
        <dbReference type="ARBA" id="ARBA00022553"/>
    </source>
</evidence>
<dbReference type="InterPro" id="IPR005467">
    <property type="entry name" value="His_kinase_dom"/>
</dbReference>
<dbReference type="SUPFAM" id="SSF47384">
    <property type="entry name" value="Homodimeric domain of signal transducing histidine kinase"/>
    <property type="match status" value="1"/>
</dbReference>
<evidence type="ECO:0000256" key="5">
    <source>
        <dbReference type="ARBA" id="ARBA00022777"/>
    </source>
</evidence>
<gene>
    <name evidence="10" type="ORF">EFA69_00655</name>
</gene>
<dbReference type="SUPFAM" id="SSF55874">
    <property type="entry name" value="ATPase domain of HSP90 chaperone/DNA topoisomerase II/histidine kinase"/>
    <property type="match status" value="1"/>
</dbReference>
<dbReference type="CDD" id="cd16922">
    <property type="entry name" value="HATPase_EvgS-ArcB-TorS-like"/>
    <property type="match status" value="1"/>
</dbReference>